<dbReference type="GO" id="GO:0005886">
    <property type="term" value="C:plasma membrane"/>
    <property type="evidence" value="ECO:0007669"/>
    <property type="project" value="TreeGrafter"/>
</dbReference>
<dbReference type="Gene3D" id="1.10.246.130">
    <property type="match status" value="1"/>
</dbReference>
<dbReference type="EMBL" id="CAXKWB010116110">
    <property type="protein sequence ID" value="CAL4235913.1"/>
    <property type="molecule type" value="Genomic_DNA"/>
</dbReference>
<evidence type="ECO:0000256" key="1">
    <source>
        <dbReference type="ARBA" id="ARBA00084097"/>
    </source>
</evidence>
<dbReference type="NCBIfam" id="TIGR00066">
    <property type="entry name" value="g_glut_trans"/>
    <property type="match status" value="1"/>
</dbReference>
<sequence>MARFVKKCLILGAVVGNVCLTDLVTGVSVHMKKDLIPPIYENGNFSHIYVNSTLGEYNSAAVSADGIPCAQISRDILQQNGSAIDATIAGLFCVGVINAQSMGLGGGFFATYYERSTGKAYSLNAREKAPGSASKDMYHGNSTLSKKGGLAVGVPGEVRGYYKMYQNWGGSLPWADLIEPTIKLCEEGHEVNWAMAKILHWKRKDILAEPSMSVFVNEVTGDVWQKGDIIRRPQLAKTLRILQQEPDALYTGALANQLIDDLNSFGSIITHNDLRSYVPVVKDAINVSLSHGNMTLFSVPPPGSGLILGFILNILDEYGLTMDSINDENTVHTHHRITEAFKWAYAKRTQLGDADFVDLEELSHNLVSDAYAASIKSQITDDRTFQDPQHYGAVTANVEDSGTAQFSLLGPNGDAVSVTSTINLGFGAGIRSVKTGIILNNEMDDFSAPGFKNSFGIPPSPANFISPRKRPMSSMCPAVVVDSAGDVRLVLGGAGGTKISTSVAWVALRNLWLGDNIKEAIDARRIHHQLLPMELAYEDGIAKNLVAGMEAIGHKSKKLRFGGSVVCGVARDKIGKIYANSDMRKAGEVTGF</sequence>
<feature type="binding site" evidence="3">
    <location>
        <position position="496"/>
    </location>
    <ligand>
        <name>L-glutamate</name>
        <dbReference type="ChEBI" id="CHEBI:29985"/>
    </ligand>
</feature>
<feature type="binding site" evidence="3">
    <location>
        <begin position="473"/>
        <end position="474"/>
    </location>
    <ligand>
        <name>L-glutamate</name>
        <dbReference type="ChEBI" id="CHEBI:29985"/>
    </ligand>
</feature>
<reference evidence="5 6" key="1">
    <citation type="submission" date="2024-05" db="EMBL/GenBank/DDBJ databases">
        <authorList>
            <person name="Wallberg A."/>
        </authorList>
    </citation>
    <scope>NUCLEOTIDE SEQUENCE [LARGE SCALE GENOMIC DNA]</scope>
</reference>
<feature type="signal peptide" evidence="4">
    <location>
        <begin position="1"/>
        <end position="26"/>
    </location>
</feature>
<evidence type="ECO:0000256" key="3">
    <source>
        <dbReference type="PIRSR" id="PIRSR600101-2"/>
    </source>
</evidence>
<feature type="binding site" evidence="3">
    <location>
        <begin position="421"/>
        <end position="423"/>
    </location>
    <ligand>
        <name>L-glutamate</name>
        <dbReference type="ChEBI" id="CHEBI:29985"/>
    </ligand>
</feature>
<dbReference type="InterPro" id="IPR043137">
    <property type="entry name" value="GGT_ssub_C"/>
</dbReference>
<dbReference type="InterPro" id="IPR000101">
    <property type="entry name" value="GGT_peptidase"/>
</dbReference>
<comment type="caution">
    <text evidence="5">The sequence shown here is derived from an EMBL/GenBank/DDBJ whole genome shotgun (WGS) entry which is preliminary data.</text>
</comment>
<keyword evidence="1" id="KW-0800">Toxin</keyword>
<dbReference type="InterPro" id="IPR043138">
    <property type="entry name" value="GGT_lsub"/>
</dbReference>
<name>A0AAV2SRW2_MEGNR</name>
<feature type="binding site" evidence="3">
    <location>
        <position position="445"/>
    </location>
    <ligand>
        <name>L-glutamate</name>
        <dbReference type="ChEBI" id="CHEBI:29985"/>
    </ligand>
</feature>
<feature type="active site" description="Nucleophile" evidence="2">
    <location>
        <position position="403"/>
    </location>
</feature>
<dbReference type="FunFam" id="3.60.20.40:FF:000001">
    <property type="entry name" value="Gamma-glutamyltranspeptidase 1"/>
    <property type="match status" value="1"/>
</dbReference>
<feature type="binding site" evidence="3">
    <location>
        <position position="126"/>
    </location>
    <ligand>
        <name>L-glutamate</name>
        <dbReference type="ChEBI" id="CHEBI:29985"/>
    </ligand>
</feature>
<dbReference type="Gene3D" id="3.60.20.40">
    <property type="match status" value="1"/>
</dbReference>
<dbReference type="Pfam" id="PF01019">
    <property type="entry name" value="G_glu_transpept"/>
    <property type="match status" value="1"/>
</dbReference>
<dbReference type="PANTHER" id="PTHR11686">
    <property type="entry name" value="GAMMA GLUTAMYL TRANSPEPTIDASE"/>
    <property type="match status" value="1"/>
</dbReference>
<accession>A0AAV2SRW2</accession>
<evidence type="ECO:0000313" key="6">
    <source>
        <dbReference type="Proteomes" id="UP001497623"/>
    </source>
</evidence>
<dbReference type="PANTHER" id="PTHR11686:SF9">
    <property type="entry name" value="RE13973P"/>
    <property type="match status" value="1"/>
</dbReference>
<dbReference type="GO" id="GO:0006751">
    <property type="term" value="P:glutathione catabolic process"/>
    <property type="evidence" value="ECO:0007669"/>
    <property type="project" value="InterPro"/>
</dbReference>
<dbReference type="PRINTS" id="PR01210">
    <property type="entry name" value="GGTRANSPTASE"/>
</dbReference>
<keyword evidence="1" id="KW-1202">Platelet aggregation activating toxin</keyword>
<dbReference type="InterPro" id="IPR029055">
    <property type="entry name" value="Ntn_hydrolases_N"/>
</dbReference>
<feature type="chain" id="PRO_5043461162" description="Gamma-glutamyltranspeptidase 1" evidence="4">
    <location>
        <begin position="27"/>
        <end position="592"/>
    </location>
</feature>
<dbReference type="AlphaFoldDB" id="A0AAV2SRW2"/>
<keyword evidence="1" id="KW-1199">Hemostasis impairing toxin</keyword>
<gene>
    <name evidence="5" type="ORF">MNOR_LOCUS40132</name>
</gene>
<dbReference type="FunFam" id="1.10.246.130:FF:000001">
    <property type="entry name" value="Gamma-glutamyltransferase 5 isoform 1"/>
    <property type="match status" value="1"/>
</dbReference>
<keyword evidence="4" id="KW-0732">Signal</keyword>
<dbReference type="Proteomes" id="UP001497623">
    <property type="component" value="Unassembled WGS sequence"/>
</dbReference>
<keyword evidence="6" id="KW-1185">Reference proteome</keyword>
<protein>
    <recommendedName>
        <fullName evidence="7">Gamma-glutamyltranspeptidase 1</fullName>
    </recommendedName>
</protein>
<evidence type="ECO:0000256" key="4">
    <source>
        <dbReference type="SAM" id="SignalP"/>
    </source>
</evidence>
<evidence type="ECO:0000256" key="2">
    <source>
        <dbReference type="PIRSR" id="PIRSR600101-1"/>
    </source>
</evidence>
<evidence type="ECO:0000313" key="5">
    <source>
        <dbReference type="EMBL" id="CAL4235913.1"/>
    </source>
</evidence>
<organism evidence="5 6">
    <name type="scientific">Meganyctiphanes norvegica</name>
    <name type="common">Northern krill</name>
    <name type="synonym">Thysanopoda norvegica</name>
    <dbReference type="NCBI Taxonomy" id="48144"/>
    <lineage>
        <taxon>Eukaryota</taxon>
        <taxon>Metazoa</taxon>
        <taxon>Ecdysozoa</taxon>
        <taxon>Arthropoda</taxon>
        <taxon>Crustacea</taxon>
        <taxon>Multicrustacea</taxon>
        <taxon>Malacostraca</taxon>
        <taxon>Eumalacostraca</taxon>
        <taxon>Eucarida</taxon>
        <taxon>Euphausiacea</taxon>
        <taxon>Euphausiidae</taxon>
        <taxon>Meganyctiphanes</taxon>
    </lineage>
</organism>
<dbReference type="SUPFAM" id="SSF56235">
    <property type="entry name" value="N-terminal nucleophile aminohydrolases (Ntn hydrolases)"/>
    <property type="match status" value="1"/>
</dbReference>
<dbReference type="GO" id="GO:0036374">
    <property type="term" value="F:glutathione hydrolase activity"/>
    <property type="evidence" value="ECO:0007669"/>
    <property type="project" value="InterPro"/>
</dbReference>
<evidence type="ECO:0008006" key="7">
    <source>
        <dbReference type="Google" id="ProtNLM"/>
    </source>
</evidence>
<proteinExistence type="predicted"/>